<dbReference type="OrthoDB" id="39067at10239"/>
<protein>
    <submittedName>
        <fullName evidence="1">Uncharacterized protein</fullName>
    </submittedName>
</protein>
<dbReference type="Proteomes" id="UP000002421">
    <property type="component" value="Segment"/>
</dbReference>
<gene>
    <name evidence="1" type="ORF">201phi2-1p088</name>
</gene>
<organism evidence="1 2">
    <name type="scientific">Pseudomonas phage 201phi2-1</name>
    <name type="common">Pseudomonas chlororaphis phage 201phi2-1</name>
    <dbReference type="NCBI Taxonomy" id="198110"/>
    <lineage>
        <taxon>Viruses</taxon>
        <taxon>Duplodnaviria</taxon>
        <taxon>Heunggongvirae</taxon>
        <taxon>Uroviricota</taxon>
        <taxon>Caudoviricetes</taxon>
        <taxon>Chimalliviridae</taxon>
        <taxon>Serwervirus</taxon>
        <taxon>Serwervirus 201phi21</taxon>
    </lineage>
</organism>
<accession>B3FIV2</accession>
<dbReference type="RefSeq" id="YP_001956813.1">
    <property type="nucleotide sequence ID" value="NC_010821.1"/>
</dbReference>
<reference evidence="1 2" key="1">
    <citation type="journal article" date="2008" name="Virology">
        <title>Characterization of Pseudomonas chlororaphis myovirus 201varphi2-1 via genomic sequencing, mass spectrometry, and electron microscopy.</title>
        <authorList>
            <person name="Thomas J.A."/>
            <person name="Rolando M.R."/>
            <person name="Carroll C.A."/>
            <person name="Shen P.S."/>
            <person name="Belnap D.M."/>
            <person name="Weintraub S.T."/>
            <person name="Serwer P."/>
            <person name="Hardies S.C."/>
        </authorList>
    </citation>
    <scope>NUCLEOTIDE SEQUENCE</scope>
</reference>
<organismHost>
    <name type="scientific">Pseudomonas chlororaphis</name>
    <dbReference type="NCBI Taxonomy" id="587753"/>
</organismHost>
<proteinExistence type="predicted"/>
<dbReference type="KEGG" id="vg:6372692"/>
<sequence>MSTVIPKDLTGLVKHPTKLDCWIPGEARNGKNLCMEIPLGKNMECTLGKPDLSKLTHNHLTQIQMELWNNRGGGPEGKIINSFYAGATPEQLMSSEEVQDHTDDLIHYLGDAKRASDYIDQLLRDVRHHIVEKDIMPYEMPANNKSTMEVFNEISLDWKTQIYNNVVKRFGGEPSTYLQGITKDTNLPEMAVEEFANVVIKEHDNDPKVAAEILKAAITEHITMMSSVMINNALKEKGLMGQITKVTDNMIEQVNAKTELNEQIKATLDDISQVTIDSTKHKEVAPTEDQFHNPKHVKFDDKGNVIRKKKGKRKSQHIPNMKNKSVKRALGASILHMLGDVQRKTQDANKRELLKALPLADVVEMATGDKLPDYQANLLNAMQAKADPTAPIVERMAKTSEPDPYEKLLDETVSKYISRDLLPAEISDEQAIEIIASVKKSFLDNHKLPTPESIWIADGIVHSDFSKGTDYIPVSVDFTGEKVRDLYVNVEDQKYFLHYEWFTEYAADHMGTTIAFIQDRLDVKYWDGLKAAVIESVTDLYPSWKAEFTNEEIHSLIYKVVTGYTVGFVQGLVDTEHKLRASINAETVTAADLG</sequence>
<evidence type="ECO:0000313" key="1">
    <source>
        <dbReference type="EMBL" id="ABY62921.1"/>
    </source>
</evidence>
<dbReference type="EMBL" id="EU197055">
    <property type="protein sequence ID" value="ABY62921.1"/>
    <property type="molecule type" value="Genomic_DNA"/>
</dbReference>
<keyword evidence="2" id="KW-1185">Reference proteome</keyword>
<name>B3FIV2_BP201</name>
<evidence type="ECO:0000313" key="2">
    <source>
        <dbReference type="Proteomes" id="UP000002421"/>
    </source>
</evidence>